<dbReference type="InterPro" id="IPR011050">
    <property type="entry name" value="Pectin_lyase_fold/virulence"/>
</dbReference>
<dbReference type="EMBL" id="LTAG01000069">
    <property type="protein sequence ID" value="KXO16640.1"/>
    <property type="molecule type" value="Genomic_DNA"/>
</dbReference>
<protein>
    <recommendedName>
        <fullName evidence="4">Right handed beta helix domain-containing protein</fullName>
    </recommendedName>
</protein>
<dbReference type="PROSITE" id="PS51257">
    <property type="entry name" value="PROKAR_LIPOPROTEIN"/>
    <property type="match status" value="1"/>
</dbReference>
<feature type="signal peptide" evidence="1">
    <location>
        <begin position="1"/>
        <end position="22"/>
    </location>
</feature>
<organism evidence="2 3">
    <name type="scientific">Prevotella bivia</name>
    <dbReference type="NCBI Taxonomy" id="28125"/>
    <lineage>
        <taxon>Bacteria</taxon>
        <taxon>Pseudomonadati</taxon>
        <taxon>Bacteroidota</taxon>
        <taxon>Bacteroidia</taxon>
        <taxon>Bacteroidales</taxon>
        <taxon>Prevotellaceae</taxon>
        <taxon>Prevotella</taxon>
    </lineage>
</organism>
<evidence type="ECO:0000256" key="1">
    <source>
        <dbReference type="SAM" id="SignalP"/>
    </source>
</evidence>
<dbReference type="PATRIC" id="fig|28125.4.peg.1332"/>
<dbReference type="SUPFAM" id="SSF51126">
    <property type="entry name" value="Pectin lyase-like"/>
    <property type="match status" value="1"/>
</dbReference>
<dbReference type="AlphaFoldDB" id="A0A137SW64"/>
<dbReference type="STRING" id="28125.HMPREF3202_01348"/>
<reference evidence="2 3" key="1">
    <citation type="submission" date="2016-02" db="EMBL/GenBank/DDBJ databases">
        <authorList>
            <person name="Wen L."/>
            <person name="He K."/>
            <person name="Yang H."/>
        </authorList>
    </citation>
    <scope>NUCLEOTIDE SEQUENCE [LARGE SCALE GENOMIC DNA]</scope>
    <source>
        <strain evidence="2 3">GED7880</strain>
    </source>
</reference>
<keyword evidence="1" id="KW-0732">Signal</keyword>
<dbReference type="eggNOG" id="ENOG502ZAUF">
    <property type="taxonomic scope" value="Bacteria"/>
</dbReference>
<name>A0A137SW64_9BACT</name>
<evidence type="ECO:0000313" key="3">
    <source>
        <dbReference type="Proteomes" id="UP000070093"/>
    </source>
</evidence>
<sequence>MKKMKKINTFAALLLMAATAMFSTSCENDNINPYDYVNNGGNGSRNGNGNNENQGSEGAFTTKVAEYPAGSVVWTKDTTLSQSVEIPVGASLYIEPGVTVTCKSEVQVPVEIVVLGNLYCMGTAEKPVVFTSDTRKPADWGGIICGYNSEEVVLNHVNVAYAGATPTESSASFQNKLFKTTIDGGVPAFHFCNVNGKFVMANSFFHDNYNDQTYFTGGNGVIINNIFADSGNAADGGEAINVKSGCKLDVANNLIYNACTNAFKLSNAGNSEVIPLSEMIAYNNTIVNCGWRRSKNKKGGSVWVEKAAKPVFVNNLIYDSRYGLKQPKKDGADMEHSRLTPNYYFASTERGVAQMAKDAELGIWFDTDIRSSVAGQFNPLFKRFKQSEKMNINCEIDDVAQGAPLAFDKSWNFDYQAGSPALSGGVTDFSRLFPEGLPFFGMKKVNFLDKNNDQNYYFAAPLPSARFGAWL</sequence>
<proteinExistence type="predicted"/>
<gene>
    <name evidence="2" type="ORF">HMPREF3202_01348</name>
</gene>
<evidence type="ECO:0000313" key="2">
    <source>
        <dbReference type="EMBL" id="KXO16640.1"/>
    </source>
</evidence>
<evidence type="ECO:0008006" key="4">
    <source>
        <dbReference type="Google" id="ProtNLM"/>
    </source>
</evidence>
<feature type="chain" id="PRO_5007481068" description="Right handed beta helix domain-containing protein" evidence="1">
    <location>
        <begin position="23"/>
        <end position="471"/>
    </location>
</feature>
<accession>A0A137SW64</accession>
<dbReference type="Proteomes" id="UP000070093">
    <property type="component" value="Unassembled WGS sequence"/>
</dbReference>
<comment type="caution">
    <text evidence="2">The sequence shown here is derived from an EMBL/GenBank/DDBJ whole genome shotgun (WGS) entry which is preliminary data.</text>
</comment>